<dbReference type="RefSeq" id="WP_211939624.1">
    <property type="nucleotide sequence ID" value="NZ_CP073078.1"/>
</dbReference>
<feature type="domain" description="ABM" evidence="1">
    <location>
        <begin position="12"/>
        <end position="103"/>
    </location>
</feature>
<evidence type="ECO:0000313" key="3">
    <source>
        <dbReference type="Proteomes" id="UP000676409"/>
    </source>
</evidence>
<dbReference type="Proteomes" id="UP000676409">
    <property type="component" value="Chromosome"/>
</dbReference>
<keyword evidence="2" id="KW-0560">Oxidoreductase</keyword>
<evidence type="ECO:0000259" key="1">
    <source>
        <dbReference type="PROSITE" id="PS51725"/>
    </source>
</evidence>
<dbReference type="Gene3D" id="3.30.70.100">
    <property type="match status" value="1"/>
</dbReference>
<name>A0A975G2W9_9CAUL</name>
<dbReference type="KEGG" id="caul:KCG34_06740"/>
<dbReference type="InterPro" id="IPR007138">
    <property type="entry name" value="ABM_dom"/>
</dbReference>
<dbReference type="AlphaFoldDB" id="A0A975G2W9"/>
<dbReference type="GO" id="GO:0004497">
    <property type="term" value="F:monooxygenase activity"/>
    <property type="evidence" value="ECO:0007669"/>
    <property type="project" value="UniProtKB-KW"/>
</dbReference>
<accession>A0A975G2W9</accession>
<keyword evidence="3" id="KW-1185">Reference proteome</keyword>
<dbReference type="Pfam" id="PF03992">
    <property type="entry name" value="ABM"/>
    <property type="match status" value="1"/>
</dbReference>
<sequence length="109" mass="11669">MPAVIDPTATVFTLVNTFQVDPSSQPKLAAALKTFTEQFATSQPGFIGAAVHMSLDGARVLNYVQWRAKEDLDAALGSQAGQAHLAEVARLALRIDPVPYHVYFVGAEA</sequence>
<dbReference type="EMBL" id="CP073078">
    <property type="protein sequence ID" value="QUD89572.1"/>
    <property type="molecule type" value="Genomic_DNA"/>
</dbReference>
<dbReference type="InterPro" id="IPR011008">
    <property type="entry name" value="Dimeric_a/b-barrel"/>
</dbReference>
<dbReference type="SUPFAM" id="SSF54909">
    <property type="entry name" value="Dimeric alpha+beta barrel"/>
    <property type="match status" value="1"/>
</dbReference>
<reference evidence="2" key="1">
    <citation type="submission" date="2021-04" db="EMBL/GenBank/DDBJ databases">
        <title>The complete genome sequence of Caulobacter sp. S6.</title>
        <authorList>
            <person name="Tang Y."/>
            <person name="Ouyang W."/>
            <person name="Liu Q."/>
            <person name="Huang B."/>
            <person name="Guo Z."/>
            <person name="Lei P."/>
        </authorList>
    </citation>
    <scope>NUCLEOTIDE SEQUENCE</scope>
    <source>
        <strain evidence="2">S6</strain>
    </source>
</reference>
<dbReference type="PROSITE" id="PS51725">
    <property type="entry name" value="ABM"/>
    <property type="match status" value="1"/>
</dbReference>
<organism evidence="2 3">
    <name type="scientific">Phenylobacterium montanum</name>
    <dbReference type="NCBI Taxonomy" id="2823693"/>
    <lineage>
        <taxon>Bacteria</taxon>
        <taxon>Pseudomonadati</taxon>
        <taxon>Pseudomonadota</taxon>
        <taxon>Alphaproteobacteria</taxon>
        <taxon>Caulobacterales</taxon>
        <taxon>Caulobacteraceae</taxon>
        <taxon>Phenylobacterium</taxon>
    </lineage>
</organism>
<proteinExistence type="predicted"/>
<keyword evidence="2" id="KW-0503">Monooxygenase</keyword>
<evidence type="ECO:0000313" key="2">
    <source>
        <dbReference type="EMBL" id="QUD89572.1"/>
    </source>
</evidence>
<protein>
    <submittedName>
        <fullName evidence="2">Antibiotic biosynthesis monooxygenase</fullName>
    </submittedName>
</protein>
<gene>
    <name evidence="2" type="ORF">KCG34_06740</name>
</gene>